<feature type="compositionally biased region" description="Basic and acidic residues" evidence="19">
    <location>
        <begin position="2142"/>
        <end position="2159"/>
    </location>
</feature>
<feature type="region of interest" description="Disordered" evidence="19">
    <location>
        <begin position="1460"/>
        <end position="1479"/>
    </location>
</feature>
<feature type="region of interest" description="Disordered" evidence="19">
    <location>
        <begin position="503"/>
        <end position="639"/>
    </location>
</feature>
<keyword evidence="7" id="KW-0832">Ubl conjugation</keyword>
<dbReference type="InterPro" id="IPR031557">
    <property type="entry name" value="N-CoR_GPS2_interact"/>
</dbReference>
<feature type="compositionally biased region" description="Basic and acidic residues" evidence="19">
    <location>
        <begin position="1732"/>
        <end position="1747"/>
    </location>
</feature>
<dbReference type="SMART" id="SM00717">
    <property type="entry name" value="SANT"/>
    <property type="match status" value="2"/>
</dbReference>
<sequence>MSSSGYPPNQGAFSTEQSRYPSHSVQYTFPNTRHQQEFAVPDYRSSHLEVSQASQLLQQQQQQQLRRRPSLLSEFHPGSDRPQERRPGYEQFHPGPSPVDHDSLESKRPRLEQVSDSHFQRVSAAVLPLVHMLPEGLRSSADSKKDTFGGKHEAPSSPISGQPCGDDQNASPSKLSKEELIQSMDRVDREIAKVEQQILKLKKKQQQLEEEAAKPPEPEKPVSPPPVEQKHRSIVQIIYDENRKKAEEAHKIFEGLGPKVELPLYNQPSDTKVYHENIKTGVPARRMMKNQVMRKKLILFFKRRNHARKQREQKICQRYDQLMEAWEKKVDRIENNPRRKAKESKTREYYEKQFPEIRKQREQQERFQRVGQRGAGLSATIARSEHEISEIIDGLSEQENNEKQMRQLSVIPPMMFDAEQRRVKFINMNGLMEDPMKVYKDRQFMNVWTDHEKEIFKDKFIQHPKNFGLIASYLERKSVPDCVLYYYLTKKNENYKALVRRNYGKRRGRNQQQIARPSQEEKVEEKEEEKAEKKEEEKKDEEEKDEKEDSKDNTKEKDKTESTTEETEEREQAIPRGRKTANSQGRRKGRITRSMTNEAAAASAAAAAATEEPPPPLPPPPEPISTEPVETSRWTEEEMEVAKKGLVEHGRNWAAIAKMVGTKSEAQCKNFYFNYKRRHNLDNLLQQHKQKTSRKPREERDVSQCESVASTVSAQEDEDIEASNEEENPEDSEGAENSSDTESAPSPSPVEAVKPSEDSTENSTSHGNTESAIEHECTTETAPSASPSSSVPSTKPTENESVETQVNNSVTVETAEPMDIEHQEHSAEVTSVLDLPTTTKADSVDVEMGVPENSTSQVEGDTKERDLERAIEKTEPGDDLVVAQQINVQRPEPPSDNDSSATCSADEDVDGEPERQRMFPMDSKPSMLNPPGSILVSSPMKPNPLDLPQLQHRAAVIPPMVSCTPCNIPIGTPVSGYALFQRHIKAVHESALLEEQRQRQEQIDLECRSSTSPCGTSKSPKREWDVLQPAPHQVITNLPEGVRLPTTRPTRPPPPLIPSSKTTVSSEKPSFILGGSISQGTPGTYLTSHNQASYTQETTKPSVGSISLGLPRQQESAKSAAVPYIKQEEFSPRSQNSQPEGLLVRAQHEGVVRGTTGATQEGSITRGTPTSKISVESIPSLRGSITQGTPALSQAGIPTEALMKGPISRIPIEESSPEKGREEAASKGHVIYEGKSGHILSYDNIKNAREGTRSPRTAHEISLKRSYESVEGNIKQGLSMRESPVSAPLEGLICRALPRGSPHSDLKERTVLSGSIMQGTPRATTESFEDGLKYPKQIKRESPPIRAFEGAITKGKPYDGITTIKEMGRSIHEIPRQDILTQESRKTPEVVQSTRPIIEGSISQGTPIKFDSNSGQSAIKHNVKSLITGPSKLARGMPPLEIVPENIKVIERGKYEDVKAGEQVRSRHTSVVSSGPSVLRSTLHEAPKAQLSPGIYDDTSARRTPVSYQNTMSRGSPMMNRTSDVTISSSKSINHERKSTLTPTQRESIPAKSPVPGVDPVLSHSPFDPHHRGGTTGEGYRSHLPTHLDPAMPFHRALDPAAAAYLFQRQLSPTPGYPSQYQLYAMENTRQTILNDYITSQQMQVSLRPDVARGLSPREQQLGLPYPTTRGIIDLTNMPPTILVPHPGGTSTPPMDRITYIPGTQITFPPRSYNSASMSPGHSTHLAAAASAEREREREREKERERIAAASSDLYLRPGSEQPGRPGSHGYVRSPSPSVRAQETMLQQRPSVFQGTNGTSVITPLDPSAQLRIMPLPAGGPSISQGLPASRYNTAADALAALVDAAASAPQMDVSKTKESKHEAARLEENLRSRSAAVSEQQQLEQKTLEVEKRSVQCLYTSSAFPSGKPQPHSSVVYSEAGKDKGPPPKSRYEEELRTRGKTTITAANFIDVIITRQIASDKDARERGSQSSDSSSSLSSHRYETPSDAIEVISPANSPAPPQEKLQAYQPEVVKANQAETEATRQYEGPLHHYRPQQESPSPQQQLPSASQAEAAGQVPRTHRLITLADHICQIITQDFARNQVSSQPPQQPPTSTFQNSPSPLVSTPVRTKTSNHYSPESQSQSVHHQRPGSRVSPENLADKSRGRPGKSPERSHVSSEPYEPISPPQVPVVHEKPDSMLLLPQRGAESAEQRNDSRSPGSISYLPSFFTKLENTSPMVKSKKQEIFRKLNSSGGGDSDMAAAQPGTEIFNLPAVTTSGSVSSRGHSFADPTNNLGLEDIIRKALMGSFDDKVEDHGIVLSQPMGVVPGGANTSVVTSGETRREEGEPSPHSGVCKPKLISKSNSRKSKSPIPGQGYLGTERPSSVSSVHSEGDYHRQTPGWAWEDRPSSTGSTQFPYNPLTMRMLSSTPPTPIACAPSSVTQAAPHQQSRIWEREPAPLLSAQYETLSDSDD</sequence>
<evidence type="ECO:0000313" key="23">
    <source>
        <dbReference type="EMBL" id="KAF6398819.1"/>
    </source>
</evidence>
<accession>A0A7J8BK06</accession>
<dbReference type="InParanoid" id="A0A7J8BK06"/>
<keyword evidence="4" id="KW-1017">Isopeptide bond</keyword>
<dbReference type="Gene3D" id="1.10.10.60">
    <property type="entry name" value="Homeodomain-like"/>
    <property type="match status" value="1"/>
</dbReference>
<dbReference type="CDD" id="cd00167">
    <property type="entry name" value="SANT"/>
    <property type="match status" value="2"/>
</dbReference>
<dbReference type="Pfam" id="PF00249">
    <property type="entry name" value="Myb_DNA-binding"/>
    <property type="match status" value="1"/>
</dbReference>
<evidence type="ECO:0000256" key="17">
    <source>
        <dbReference type="ARBA" id="ARBA00054129"/>
    </source>
</evidence>
<dbReference type="Proteomes" id="UP000550707">
    <property type="component" value="Unassembled WGS sequence"/>
</dbReference>
<keyword evidence="5" id="KW-0597">Phosphoprotein</keyword>
<feature type="domain" description="HTH myb-type" evidence="22">
    <location>
        <begin position="626"/>
        <end position="680"/>
    </location>
</feature>
<keyword evidence="13" id="KW-0238">DNA-binding</keyword>
<evidence type="ECO:0000256" key="14">
    <source>
        <dbReference type="ARBA" id="ARBA00023163"/>
    </source>
</evidence>
<keyword evidence="12" id="KW-0090">Biological rhythms</keyword>
<evidence type="ECO:0000256" key="2">
    <source>
        <dbReference type="ARBA" id="ARBA00010097"/>
    </source>
</evidence>
<reference evidence="23 24" key="1">
    <citation type="journal article" date="2020" name="Nature">
        <title>Six reference-quality genomes reveal evolution of bat adaptations.</title>
        <authorList>
            <person name="Jebb D."/>
            <person name="Huang Z."/>
            <person name="Pippel M."/>
            <person name="Hughes G.M."/>
            <person name="Lavrichenko K."/>
            <person name="Devanna P."/>
            <person name="Winkler S."/>
            <person name="Jermiin L.S."/>
            <person name="Skirmuntt E.C."/>
            <person name="Katzourakis A."/>
            <person name="Burkitt-Gray L."/>
            <person name="Ray D.A."/>
            <person name="Sullivan K.A.M."/>
            <person name="Roscito J.G."/>
            <person name="Kirilenko B.M."/>
            <person name="Davalos L.M."/>
            <person name="Corthals A.P."/>
            <person name="Power M.L."/>
            <person name="Jones G."/>
            <person name="Ransome R.D."/>
            <person name="Dechmann D.K.N."/>
            <person name="Locatelli A.G."/>
            <person name="Puechmaille S.J."/>
            <person name="Fedrigo O."/>
            <person name="Jarvis E.D."/>
            <person name="Hiller M."/>
            <person name="Vernes S.C."/>
            <person name="Myers E.W."/>
            <person name="Teeling E.C."/>
        </authorList>
    </citation>
    <scope>NUCLEOTIDE SEQUENCE [LARGE SCALE GENOMIC DNA]</scope>
    <source>
        <strain evidence="23">MMolMol1</strain>
        <tissue evidence="23">Muscle</tissue>
    </source>
</reference>
<comment type="caution">
    <text evidence="23">The sequence shown here is derived from an EMBL/GenBank/DDBJ whole genome shotgun (WGS) entry which is preliminary data.</text>
</comment>
<dbReference type="GO" id="GO:0003714">
    <property type="term" value="F:transcription corepressor activity"/>
    <property type="evidence" value="ECO:0007669"/>
    <property type="project" value="TreeGrafter"/>
</dbReference>
<feature type="compositionally biased region" description="Polar residues" evidence="19">
    <location>
        <begin position="761"/>
        <end position="771"/>
    </location>
</feature>
<keyword evidence="23" id="KW-0675">Receptor</keyword>
<feature type="compositionally biased region" description="Low complexity" evidence="19">
    <location>
        <begin position="2038"/>
        <end position="2057"/>
    </location>
</feature>
<feature type="domain" description="SANT" evidence="21">
    <location>
        <begin position="443"/>
        <end position="494"/>
    </location>
</feature>
<comment type="subcellular location">
    <subcellularLocation>
        <location evidence="1">Nucleus</location>
    </subcellularLocation>
</comment>
<evidence type="ECO:0000256" key="13">
    <source>
        <dbReference type="ARBA" id="ARBA00023125"/>
    </source>
</evidence>
<dbReference type="InterPro" id="IPR051571">
    <property type="entry name" value="N-CoR_corepressor"/>
</dbReference>
<feature type="region of interest" description="Disordered" evidence="19">
    <location>
        <begin position="2307"/>
        <end position="2456"/>
    </location>
</feature>
<feature type="compositionally biased region" description="Low complexity" evidence="19">
    <location>
        <begin position="51"/>
        <end position="64"/>
    </location>
</feature>
<comment type="subunit">
    <text evidence="18">Forms a large corepressor complex that contains SIN3A/B and histone deacetylases HDAC1 and HDAC2. This complex associates with the thyroid receptor (TR) and the retinoid acid receptor (RAR) in the absence of ligand. Interacts directly with RARA; the interaction is facilitated with RARA trimethylation. Component of the N-Cor repressor complex, at least composed of CBFA2T3, HEXIM1, NCOR1, NCOR2, HDAC3, TBL1X, TBL1XR1, CORO2A and GPS2. Interacts with ZBTB33; the interaction serves to recruit the N-CoR complex to promoter regions containing methylated CpG dinucleotides. Interacts with TRIM28 and KDM3A. Interacts (via the RD1 domain) with BAZ1A (via its N-terminal); the interaction corepresses a number of NCOR1-regulated genes. Interacts with BCL6, C1D, DACH1, HEXIM1, HDAC7, RORA, RORC, SAP30, SIAH2, SIN3A and SIN3B. May interact with DEAF1. Interacts with RXRA. Interacts with SETD5. Interacts with VDR. Interacts with ZBTB7A. Interacts with AR. Interacts with HDAC3.</text>
</comment>
<feature type="compositionally biased region" description="Low complexity" evidence="19">
    <location>
        <begin position="779"/>
        <end position="796"/>
    </location>
</feature>
<evidence type="ECO:0000256" key="1">
    <source>
        <dbReference type="ARBA" id="ARBA00004123"/>
    </source>
</evidence>
<feature type="compositionally biased region" description="Acidic residues" evidence="19">
    <location>
        <begin position="715"/>
        <end position="734"/>
    </location>
</feature>
<keyword evidence="14" id="KW-0804">Transcription</keyword>
<keyword evidence="15" id="KW-0539">Nucleus</keyword>
<evidence type="ECO:0000256" key="19">
    <source>
        <dbReference type="SAM" id="MobiDB-lite"/>
    </source>
</evidence>
<keyword evidence="9" id="KW-0007">Acetylation</keyword>
<feature type="compositionally biased region" description="Basic and acidic residues" evidence="19">
    <location>
        <begin position="1921"/>
        <end position="1939"/>
    </location>
</feature>
<feature type="region of interest" description="Disordered" evidence="19">
    <location>
        <begin position="1042"/>
        <end position="1067"/>
    </location>
</feature>
<evidence type="ECO:0000256" key="11">
    <source>
        <dbReference type="ARBA" id="ARBA00023054"/>
    </source>
</evidence>
<dbReference type="PANTHER" id="PTHR13992:SF5">
    <property type="entry name" value="NUCLEAR RECEPTOR COREPRESSOR 1"/>
    <property type="match status" value="1"/>
</dbReference>
<dbReference type="SUPFAM" id="SSF46689">
    <property type="entry name" value="Homeodomain-like"/>
    <property type="match status" value="2"/>
</dbReference>
<dbReference type="GO" id="GO:0000122">
    <property type="term" value="P:negative regulation of transcription by RNA polymerase II"/>
    <property type="evidence" value="ECO:0007669"/>
    <property type="project" value="TreeGrafter"/>
</dbReference>
<feature type="region of interest" description="Disordered" evidence="19">
    <location>
        <begin position="683"/>
        <end position="928"/>
    </location>
</feature>
<feature type="compositionally biased region" description="Polar residues" evidence="19">
    <location>
        <begin position="2447"/>
        <end position="2456"/>
    </location>
</feature>
<evidence type="ECO:0000256" key="12">
    <source>
        <dbReference type="ARBA" id="ARBA00023108"/>
    </source>
</evidence>
<dbReference type="GO" id="GO:0046966">
    <property type="term" value="F:nuclear thyroid hormone receptor binding"/>
    <property type="evidence" value="ECO:0007669"/>
    <property type="project" value="TreeGrafter"/>
</dbReference>
<keyword evidence="6" id="KW-0677">Repeat</keyword>
<name>A0A7J8BK06_MOLMO</name>
<dbReference type="Pfam" id="PF15784">
    <property type="entry name" value="GPS2_interact"/>
    <property type="match status" value="1"/>
</dbReference>
<evidence type="ECO:0000256" key="15">
    <source>
        <dbReference type="ARBA" id="ARBA00023242"/>
    </source>
</evidence>
<feature type="region of interest" description="Disordered" evidence="19">
    <location>
        <begin position="1711"/>
        <end position="1776"/>
    </location>
</feature>
<feature type="compositionally biased region" description="Basic and acidic residues" evidence="19">
    <location>
        <begin position="518"/>
        <end position="537"/>
    </location>
</feature>
<evidence type="ECO:0000256" key="18">
    <source>
        <dbReference type="ARBA" id="ARBA00065205"/>
    </source>
</evidence>
<dbReference type="PANTHER" id="PTHR13992">
    <property type="entry name" value="NUCLEAR RECEPTOR CO-REPRESSOR RELATED NCOR"/>
    <property type="match status" value="1"/>
</dbReference>
<feature type="compositionally biased region" description="Polar residues" evidence="19">
    <location>
        <begin position="1"/>
        <end position="33"/>
    </location>
</feature>
<feature type="region of interest" description="Disordered" evidence="19">
    <location>
        <begin position="2033"/>
        <end position="2060"/>
    </location>
</feature>
<feature type="domain" description="SANT" evidence="21">
    <location>
        <begin position="629"/>
        <end position="680"/>
    </location>
</feature>
<dbReference type="FunFam" id="1.10.10.60:FF:000026">
    <property type="entry name" value="Nuclear receptor corepressor 2 isoform 1"/>
    <property type="match status" value="1"/>
</dbReference>
<dbReference type="PROSITE" id="PS51293">
    <property type="entry name" value="SANT"/>
    <property type="match status" value="2"/>
</dbReference>
<feature type="compositionally biased region" description="Pro residues" evidence="19">
    <location>
        <begin position="612"/>
        <end position="623"/>
    </location>
</feature>
<feature type="compositionally biased region" description="Basic and acidic residues" evidence="19">
    <location>
        <begin position="77"/>
        <end position="88"/>
    </location>
</feature>
<feature type="compositionally biased region" description="Basic and acidic residues" evidence="19">
    <location>
        <begin position="547"/>
        <end position="562"/>
    </location>
</feature>
<feature type="compositionally biased region" description="Polar residues" evidence="19">
    <location>
        <begin position="704"/>
        <end position="714"/>
    </location>
</feature>
<feature type="compositionally biased region" description="Polar residues" evidence="19">
    <location>
        <begin position="2106"/>
        <end position="2128"/>
    </location>
</feature>
<dbReference type="PROSITE" id="PS51294">
    <property type="entry name" value="HTH_MYB"/>
    <property type="match status" value="1"/>
</dbReference>
<dbReference type="GO" id="GO:0003677">
    <property type="term" value="F:DNA binding"/>
    <property type="evidence" value="ECO:0007669"/>
    <property type="project" value="UniProtKB-KW"/>
</dbReference>
<keyword evidence="8" id="KW-0156">Chromatin regulator</keyword>
<gene>
    <name evidence="23" type="ORF">HJG59_012883</name>
</gene>
<dbReference type="FunFam" id="1.20.5.430:FF:000001">
    <property type="entry name" value="Nuclear receptor corepressor 2 isoform 1"/>
    <property type="match status" value="1"/>
</dbReference>
<organism evidence="23 24">
    <name type="scientific">Molossus molossus</name>
    <name type="common">Pallas' mastiff bat</name>
    <name type="synonym">Vespertilio molossus</name>
    <dbReference type="NCBI Taxonomy" id="27622"/>
    <lineage>
        <taxon>Eukaryota</taxon>
        <taxon>Metazoa</taxon>
        <taxon>Chordata</taxon>
        <taxon>Craniata</taxon>
        <taxon>Vertebrata</taxon>
        <taxon>Euteleostomi</taxon>
        <taxon>Mammalia</taxon>
        <taxon>Eutheria</taxon>
        <taxon>Laurasiatheria</taxon>
        <taxon>Chiroptera</taxon>
        <taxon>Yangochiroptera</taxon>
        <taxon>Molossidae</taxon>
        <taxon>Molossus</taxon>
    </lineage>
</organism>
<feature type="compositionally biased region" description="Polar residues" evidence="19">
    <location>
        <begin position="1469"/>
        <end position="1479"/>
    </location>
</feature>
<dbReference type="GO" id="GO:0006325">
    <property type="term" value="P:chromatin organization"/>
    <property type="evidence" value="ECO:0007669"/>
    <property type="project" value="UniProtKB-KW"/>
</dbReference>
<feature type="region of interest" description="Disordered" evidence="19">
    <location>
        <begin position="140"/>
        <end position="176"/>
    </location>
</feature>
<evidence type="ECO:0000256" key="9">
    <source>
        <dbReference type="ARBA" id="ARBA00022990"/>
    </source>
</evidence>
<feature type="compositionally biased region" description="Polar residues" evidence="19">
    <location>
        <begin position="2422"/>
        <end position="2434"/>
    </location>
</feature>
<feature type="region of interest" description="Disordered" evidence="19">
    <location>
        <begin position="205"/>
        <end position="229"/>
    </location>
</feature>
<feature type="region of interest" description="Disordered" evidence="19">
    <location>
        <begin position="1"/>
        <end position="117"/>
    </location>
</feature>
<dbReference type="GO" id="GO:1902532">
    <property type="term" value="P:negative regulation of intracellular signal transduction"/>
    <property type="evidence" value="ECO:0007669"/>
    <property type="project" value="UniProtKB-ARBA"/>
</dbReference>
<comment type="similarity">
    <text evidence="2">Belongs to the N-CoR nuclear receptor corepressors family.</text>
</comment>
<keyword evidence="10" id="KW-0805">Transcription regulation</keyword>
<dbReference type="Gene3D" id="1.20.58.1880">
    <property type="match status" value="1"/>
</dbReference>
<feature type="compositionally biased region" description="Polar residues" evidence="19">
    <location>
        <begin position="802"/>
        <end position="812"/>
    </location>
</feature>
<keyword evidence="24" id="KW-1185">Reference proteome</keyword>
<dbReference type="GO" id="GO:0005829">
    <property type="term" value="C:cytosol"/>
    <property type="evidence" value="ECO:0007669"/>
    <property type="project" value="UniProtKB-ARBA"/>
</dbReference>
<feature type="compositionally biased region" description="Basic and acidic residues" evidence="19">
    <location>
        <begin position="211"/>
        <end position="220"/>
    </location>
</feature>
<evidence type="ECO:0000256" key="6">
    <source>
        <dbReference type="ARBA" id="ARBA00022737"/>
    </source>
</evidence>
<dbReference type="PROSITE" id="PS50090">
    <property type="entry name" value="MYB_LIKE"/>
    <property type="match status" value="1"/>
</dbReference>
<evidence type="ECO:0000259" key="21">
    <source>
        <dbReference type="PROSITE" id="PS51293"/>
    </source>
</evidence>
<dbReference type="InterPro" id="IPR017884">
    <property type="entry name" value="SANT_dom"/>
</dbReference>
<comment type="function">
    <text evidence="17">Mediates transcriptional repression by certain nuclear receptors. Part of a complex which promotes histone deacetylation and the formation of repressive chromatin structures which may impede the access of basal transcription factors. Participates in the transcriptional repressor activity produced by BCL6. Recruited by ZBTB7A to the androgen response elements/ARE on target genes, negatively regulates androgen receptor signaling and androgen-induced cell proliferation. Mediates the NR1D1-dependent repression and circadian regulation of TSHB expression. The NCOR1-HDAC3 complex regulates the circadian expression of the core clock gene ARTNL/BMAL1 and the genes involved in lipid metabolism in the liver.</text>
</comment>
<evidence type="ECO:0000256" key="16">
    <source>
        <dbReference type="ARBA" id="ARBA00044171"/>
    </source>
</evidence>
<dbReference type="EMBL" id="JACASF010000027">
    <property type="protein sequence ID" value="KAF6398819.1"/>
    <property type="molecule type" value="Genomic_DNA"/>
</dbReference>
<evidence type="ECO:0000256" key="5">
    <source>
        <dbReference type="ARBA" id="ARBA00022553"/>
    </source>
</evidence>
<keyword evidence="11" id="KW-0175">Coiled coil</keyword>
<protein>
    <recommendedName>
        <fullName evidence="16">Nuclear receptor corepressor 1</fullName>
    </recommendedName>
</protein>
<dbReference type="InterPro" id="IPR017930">
    <property type="entry name" value="Myb_dom"/>
</dbReference>
<feature type="compositionally biased region" description="Basic and acidic residues" evidence="19">
    <location>
        <begin position="141"/>
        <end position="154"/>
    </location>
</feature>
<dbReference type="FunFam" id="1.20.58.1880:FF:000004">
    <property type="entry name" value="nuclear receptor corepressor 1 isoform X4"/>
    <property type="match status" value="1"/>
</dbReference>
<evidence type="ECO:0000256" key="4">
    <source>
        <dbReference type="ARBA" id="ARBA00022499"/>
    </source>
</evidence>
<dbReference type="GO" id="GO:0000785">
    <property type="term" value="C:chromatin"/>
    <property type="evidence" value="ECO:0007669"/>
    <property type="project" value="TreeGrafter"/>
</dbReference>
<evidence type="ECO:0000256" key="3">
    <source>
        <dbReference type="ARBA" id="ARBA00022491"/>
    </source>
</evidence>
<feature type="compositionally biased region" description="Polar residues" evidence="19">
    <location>
        <begin position="1711"/>
        <end position="1722"/>
    </location>
</feature>
<evidence type="ECO:0000313" key="24">
    <source>
        <dbReference type="Proteomes" id="UP000550707"/>
    </source>
</evidence>
<feature type="compositionally biased region" description="Basic and acidic residues" evidence="19">
    <location>
        <begin position="860"/>
        <end position="876"/>
    </location>
</feature>
<feature type="region of interest" description="Disordered" evidence="19">
    <location>
        <begin position="2084"/>
        <end position="2175"/>
    </location>
</feature>
<feature type="compositionally biased region" description="Low complexity" evidence="19">
    <location>
        <begin position="1970"/>
        <end position="1981"/>
    </location>
</feature>
<dbReference type="GO" id="GO:0005654">
    <property type="term" value="C:nucleoplasm"/>
    <property type="evidence" value="ECO:0007669"/>
    <property type="project" value="UniProtKB-ARBA"/>
</dbReference>
<evidence type="ECO:0000256" key="10">
    <source>
        <dbReference type="ARBA" id="ARBA00023015"/>
    </source>
</evidence>
<evidence type="ECO:0000259" key="20">
    <source>
        <dbReference type="PROSITE" id="PS50090"/>
    </source>
</evidence>
<feature type="region of interest" description="Disordered" evidence="19">
    <location>
        <begin position="1961"/>
        <end position="1987"/>
    </location>
</feature>
<dbReference type="Gene3D" id="1.20.5.430">
    <property type="match status" value="1"/>
</dbReference>
<dbReference type="GO" id="GO:0017053">
    <property type="term" value="C:transcription repressor complex"/>
    <property type="evidence" value="ECO:0007669"/>
    <property type="project" value="UniProtKB-ARBA"/>
</dbReference>
<evidence type="ECO:0000259" key="22">
    <source>
        <dbReference type="PROSITE" id="PS51294"/>
    </source>
</evidence>
<dbReference type="FunCoup" id="A0A7J8BK06">
    <property type="interactions" value="2313"/>
</dbReference>
<evidence type="ECO:0000256" key="7">
    <source>
        <dbReference type="ARBA" id="ARBA00022843"/>
    </source>
</evidence>
<proteinExistence type="inferred from homology"/>
<feature type="compositionally biased region" description="Low complexity" evidence="19">
    <location>
        <begin position="2084"/>
        <end position="2105"/>
    </location>
</feature>
<feature type="region of interest" description="Disordered" evidence="19">
    <location>
        <begin position="1902"/>
        <end position="1940"/>
    </location>
</feature>
<dbReference type="InterPro" id="IPR001005">
    <property type="entry name" value="SANT/Myb"/>
</dbReference>
<evidence type="ECO:0000256" key="8">
    <source>
        <dbReference type="ARBA" id="ARBA00022853"/>
    </source>
</evidence>
<dbReference type="InterPro" id="IPR009057">
    <property type="entry name" value="Homeodomain-like_sf"/>
</dbReference>
<feature type="compositionally biased region" description="Low complexity" evidence="19">
    <location>
        <begin position="598"/>
        <end position="611"/>
    </location>
</feature>
<feature type="compositionally biased region" description="Basic and acidic residues" evidence="19">
    <location>
        <begin position="99"/>
        <end position="117"/>
    </location>
</feature>
<feature type="compositionally biased region" description="Polar residues" evidence="19">
    <location>
        <begin position="1508"/>
        <end position="1532"/>
    </location>
</feature>
<feature type="region of interest" description="Disordered" evidence="19">
    <location>
        <begin position="1508"/>
        <end position="1587"/>
    </location>
</feature>
<dbReference type="GO" id="GO:0048511">
    <property type="term" value="P:rhythmic process"/>
    <property type="evidence" value="ECO:0007669"/>
    <property type="project" value="UniProtKB-KW"/>
</dbReference>
<feature type="domain" description="Myb-like" evidence="20">
    <location>
        <begin position="626"/>
        <end position="676"/>
    </location>
</feature>
<keyword evidence="3" id="KW-0678">Repressor</keyword>